<dbReference type="GeneID" id="55640675"/>
<dbReference type="AlphaFoldDB" id="A0A6N0NRI8"/>
<keyword evidence="1" id="KW-0175">Coiled coil</keyword>
<accession>A0A6N0NRI8</accession>
<dbReference type="RefSeq" id="WP_174629115.1">
    <property type="nucleotide sequence ID" value="NZ_CP049074.1"/>
</dbReference>
<protein>
    <submittedName>
        <fullName evidence="2">Cell division protein</fullName>
    </submittedName>
</protein>
<dbReference type="Gene3D" id="6.10.140.1230">
    <property type="match status" value="1"/>
</dbReference>
<dbReference type="NCBIfam" id="NF041008">
    <property type="entry name" value="cell_div_CdvB"/>
    <property type="match status" value="1"/>
</dbReference>
<evidence type="ECO:0000313" key="3">
    <source>
        <dbReference type="Proteomes" id="UP000509301"/>
    </source>
</evidence>
<dbReference type="OrthoDB" id="36371at2157"/>
<proteinExistence type="predicted"/>
<dbReference type="InterPro" id="IPR053654">
    <property type="entry name" value="Cell_Div_Complex_Comp"/>
</dbReference>
<dbReference type="Proteomes" id="UP000509301">
    <property type="component" value="Chromosome"/>
</dbReference>
<dbReference type="Gene3D" id="1.10.10.10">
    <property type="entry name" value="Winged helix-like DNA-binding domain superfamily/Winged helix DNA-binding domain"/>
    <property type="match status" value="1"/>
</dbReference>
<keyword evidence="3" id="KW-1185">Reference proteome</keyword>
<feature type="coiled-coil region" evidence="1">
    <location>
        <begin position="16"/>
        <end position="50"/>
    </location>
</feature>
<name>A0A6N0NRI8_9CREN</name>
<organism evidence="2 3">
    <name type="scientific">Metallosphaera tengchongensis</name>
    <dbReference type="NCBI Taxonomy" id="1532350"/>
    <lineage>
        <taxon>Archaea</taxon>
        <taxon>Thermoproteota</taxon>
        <taxon>Thermoprotei</taxon>
        <taxon>Sulfolobales</taxon>
        <taxon>Sulfolobaceae</taxon>
        <taxon>Metallosphaera</taxon>
    </lineage>
</organism>
<keyword evidence="2" id="KW-0132">Cell division</keyword>
<dbReference type="GO" id="GO:0051301">
    <property type="term" value="P:cell division"/>
    <property type="evidence" value="ECO:0007669"/>
    <property type="project" value="UniProtKB-KW"/>
</dbReference>
<gene>
    <name evidence="2" type="ORF">GWK48_01970</name>
</gene>
<evidence type="ECO:0000256" key="1">
    <source>
        <dbReference type="SAM" id="Coils"/>
    </source>
</evidence>
<dbReference type="InterPro" id="IPR036388">
    <property type="entry name" value="WH-like_DNA-bd_sf"/>
</dbReference>
<dbReference type="EMBL" id="CP049074">
    <property type="protein sequence ID" value="QKQ99321.1"/>
    <property type="molecule type" value="Genomic_DNA"/>
</dbReference>
<dbReference type="KEGG" id="mten:GWK48_01970"/>
<reference evidence="2 3" key="1">
    <citation type="submission" date="2020-02" db="EMBL/GenBank/DDBJ databases">
        <title>Comparative genome analysis reveals the metabolism and evolution of the thermophilic archaeal genus Metallosphaera.</title>
        <authorList>
            <person name="Jiang C."/>
        </authorList>
    </citation>
    <scope>NUCLEOTIDE SEQUENCE [LARGE SCALE GENOMIC DNA]</scope>
    <source>
        <strain evidence="2 3">Ric-A</strain>
    </source>
</reference>
<keyword evidence="2" id="KW-0131">Cell cycle</keyword>
<evidence type="ECO:0000313" key="2">
    <source>
        <dbReference type="EMBL" id="QKQ99321.1"/>
    </source>
</evidence>
<sequence length="265" mass="29483">MKISLPIFTSSNKKRKEDLSAKITEVSLKLKDQQDRLDEALRRLEDRDKDLFDKAVRSHMNGESARATIYAQEISDIRKIMKIIYTARLAIEKVRLKLDTVHELQGISLVLAPVGRILENLKEQIRGIAPEVAISLDSITTSVNSIAVETGTTVTDRSIIPATDDEARKILDEARKAAEAKINERLPKLDLPHPPTDLPFPHPPSASEFKIKVNKISENELLDHIKRSGGVLDVNSISTQYGVDKDDVINVLNSLAKKGLIVLDA</sequence>